<evidence type="ECO:0000313" key="2">
    <source>
        <dbReference type="EMBL" id="MTE17460.1"/>
    </source>
</evidence>
<proteinExistence type="predicted"/>
<gene>
    <name evidence="2" type="ORF">GLP40_32590</name>
</gene>
<protein>
    <submittedName>
        <fullName evidence="2">Uncharacterized protein</fullName>
    </submittedName>
</protein>
<evidence type="ECO:0000313" key="3">
    <source>
        <dbReference type="Proteomes" id="UP000432464"/>
    </source>
</evidence>
<feature type="chain" id="PRO_5026301937" evidence="1">
    <location>
        <begin position="34"/>
        <end position="143"/>
    </location>
</feature>
<dbReference type="AlphaFoldDB" id="A0A6I3L8R0"/>
<dbReference type="RefSeq" id="WP_154791877.1">
    <property type="nucleotide sequence ID" value="NZ_WMBB01000026.1"/>
</dbReference>
<name>A0A6I3L8R0_9NOCA</name>
<organism evidence="2 3">
    <name type="scientific">Nocardia aurantiaca</name>
    <dbReference type="NCBI Taxonomy" id="2675850"/>
    <lineage>
        <taxon>Bacteria</taxon>
        <taxon>Bacillati</taxon>
        <taxon>Actinomycetota</taxon>
        <taxon>Actinomycetes</taxon>
        <taxon>Mycobacteriales</taxon>
        <taxon>Nocardiaceae</taxon>
        <taxon>Nocardia</taxon>
    </lineage>
</organism>
<dbReference type="EMBL" id="WMBB01000026">
    <property type="protein sequence ID" value="MTE17460.1"/>
    <property type="molecule type" value="Genomic_DNA"/>
</dbReference>
<dbReference type="Proteomes" id="UP000432464">
    <property type="component" value="Unassembled WGS sequence"/>
</dbReference>
<reference evidence="2 3" key="1">
    <citation type="submission" date="2019-11" db="EMBL/GenBank/DDBJ databases">
        <title>Nocardia sp. nov. CT2-14 isolated from soil.</title>
        <authorList>
            <person name="Kanchanasin P."/>
            <person name="Tanasupawat S."/>
            <person name="Yuki M."/>
            <person name="Kudo T."/>
        </authorList>
    </citation>
    <scope>NUCLEOTIDE SEQUENCE [LARGE SCALE GENOMIC DNA]</scope>
    <source>
        <strain evidence="2 3">CT2-14</strain>
    </source>
</reference>
<evidence type="ECO:0000256" key="1">
    <source>
        <dbReference type="SAM" id="SignalP"/>
    </source>
</evidence>
<feature type="signal peptide" evidence="1">
    <location>
        <begin position="1"/>
        <end position="33"/>
    </location>
</feature>
<accession>A0A6I3L8R0</accession>
<sequence length="143" mass="15437">MRFIGWGKTMNQATTTAGIATLALLLGSQIASAFPTGSGADPAPAQNTVAIGDYCSSTYAPEQTVAQTADGQTVYCVQVKRTDAHVWWPVDEKLPVDPHFAVMPGDDCLGEGEQWIDQQGRPIHCNKTQNGRLAGNLVWQLRH</sequence>
<keyword evidence="3" id="KW-1185">Reference proteome</keyword>
<comment type="caution">
    <text evidence="2">The sequence shown here is derived from an EMBL/GenBank/DDBJ whole genome shotgun (WGS) entry which is preliminary data.</text>
</comment>
<keyword evidence="1" id="KW-0732">Signal</keyword>